<keyword evidence="3" id="KW-0378">Hydrolase</keyword>
<comment type="similarity">
    <text evidence="1">Belongs to the metallo-dependent hydrolases superfamily. CpsB/CapC family.</text>
</comment>
<dbReference type="PANTHER" id="PTHR39181">
    <property type="entry name" value="TYROSINE-PROTEIN PHOSPHATASE YWQE"/>
    <property type="match status" value="1"/>
</dbReference>
<evidence type="ECO:0000256" key="3">
    <source>
        <dbReference type="ARBA" id="ARBA00022801"/>
    </source>
</evidence>
<name>A0AAE2YPZ4_9PROT</name>
<dbReference type="Pfam" id="PF19567">
    <property type="entry name" value="CpsB_CapC"/>
    <property type="match status" value="1"/>
</dbReference>
<organism evidence="5 6">
    <name type="scientific">Igneacidithiobacillus copahuensis</name>
    <dbReference type="NCBI Taxonomy" id="2724909"/>
    <lineage>
        <taxon>Bacteria</taxon>
        <taxon>Pseudomonadati</taxon>
        <taxon>Pseudomonadota</taxon>
        <taxon>Acidithiobacillia</taxon>
        <taxon>Acidithiobacillales</taxon>
        <taxon>Acidithiobacillaceae</taxon>
        <taxon>Igneacidithiobacillus</taxon>
    </lineage>
</organism>
<dbReference type="PANTHER" id="PTHR39181:SF1">
    <property type="entry name" value="TYROSINE-PROTEIN PHOSPHATASE YWQE"/>
    <property type="match status" value="1"/>
</dbReference>
<dbReference type="EMBL" id="JAAXYO010000090">
    <property type="protein sequence ID" value="MBU2788019.1"/>
    <property type="molecule type" value="Genomic_DNA"/>
</dbReference>
<keyword evidence="6" id="KW-1185">Reference proteome</keyword>
<gene>
    <name evidence="5" type="ORF">HFQ13_07355</name>
</gene>
<comment type="caution">
    <text evidence="5">The sequence shown here is derived from an EMBL/GenBank/DDBJ whole genome shotgun (WGS) entry which is preliminary data.</text>
</comment>
<dbReference type="InterPro" id="IPR016195">
    <property type="entry name" value="Pol/histidinol_Pase-like"/>
</dbReference>
<sequence length="253" mass="28827">MMQELRERVLAVSKRVLGHSVLGPAWDFHCHLLPGVDDGLRSLQEARAAIEGMQALGYRGAVLTPHIYPGVYDNLPGQLQEAVHDLQQRVGDDFTLRLAAEYFVDESLFEAIERDDLLHLPVLGHKLVLVEYPMLQPSSCADDVMLTLKQAGYQPVLAHVERYRYLRWDRDSQLARLQQLDVWLQCDIGSLVGQYGRGPQQLARWLMERDLVALWGTDLHRVEQLQRYVAPGLAVLQRNRFRINPMLIDSVAG</sequence>
<dbReference type="InterPro" id="IPR016667">
    <property type="entry name" value="Caps_polysacc_synth_CpsB/CapC"/>
</dbReference>
<dbReference type="AlphaFoldDB" id="A0AAE2YPZ4"/>
<reference evidence="5" key="1">
    <citation type="journal article" date="2021" name="ISME J.">
        <title>Genomic evolution of the class Acidithiobacillia: deep-branching Proteobacteria living in extreme acidic conditions.</title>
        <authorList>
            <person name="Moya-Beltran A."/>
            <person name="Beard S."/>
            <person name="Rojas-Villalobos C."/>
            <person name="Issotta F."/>
            <person name="Gallardo Y."/>
            <person name="Ulloa R."/>
            <person name="Giaveno A."/>
            <person name="Degli Esposti M."/>
            <person name="Johnson D.B."/>
            <person name="Quatrini R."/>
        </authorList>
    </citation>
    <scope>NUCLEOTIDE SEQUENCE</scope>
    <source>
        <strain evidence="5">VAN18-1</strain>
    </source>
</reference>
<comment type="catalytic activity">
    <reaction evidence="4">
        <text>O-phospho-L-tyrosyl-[protein] + H2O = L-tyrosyl-[protein] + phosphate</text>
        <dbReference type="Rhea" id="RHEA:10684"/>
        <dbReference type="Rhea" id="RHEA-COMP:10136"/>
        <dbReference type="Rhea" id="RHEA-COMP:20101"/>
        <dbReference type="ChEBI" id="CHEBI:15377"/>
        <dbReference type="ChEBI" id="CHEBI:43474"/>
        <dbReference type="ChEBI" id="CHEBI:46858"/>
        <dbReference type="ChEBI" id="CHEBI:61978"/>
        <dbReference type="EC" id="3.1.3.48"/>
    </reaction>
</comment>
<evidence type="ECO:0000256" key="2">
    <source>
        <dbReference type="ARBA" id="ARBA00013064"/>
    </source>
</evidence>
<dbReference type="RefSeq" id="WP_215885493.1">
    <property type="nucleotide sequence ID" value="NZ_JAAXYO010000090.1"/>
</dbReference>
<proteinExistence type="inferred from homology"/>
<evidence type="ECO:0000256" key="1">
    <source>
        <dbReference type="ARBA" id="ARBA00005750"/>
    </source>
</evidence>
<dbReference type="EC" id="3.1.3.48" evidence="2"/>
<dbReference type="Proteomes" id="UP001197378">
    <property type="component" value="Unassembled WGS sequence"/>
</dbReference>
<evidence type="ECO:0000313" key="6">
    <source>
        <dbReference type="Proteomes" id="UP001197378"/>
    </source>
</evidence>
<dbReference type="GO" id="GO:0004725">
    <property type="term" value="F:protein tyrosine phosphatase activity"/>
    <property type="evidence" value="ECO:0007669"/>
    <property type="project" value="UniProtKB-EC"/>
</dbReference>
<dbReference type="PIRSF" id="PIRSF016557">
    <property type="entry name" value="Caps_synth_CpsB"/>
    <property type="match status" value="1"/>
</dbReference>
<protein>
    <recommendedName>
        <fullName evidence="2">protein-tyrosine-phosphatase</fullName>
        <ecNumber evidence="2">3.1.3.48</ecNumber>
    </recommendedName>
</protein>
<accession>A0AAE2YPZ4</accession>
<dbReference type="SUPFAM" id="SSF89550">
    <property type="entry name" value="PHP domain-like"/>
    <property type="match status" value="1"/>
</dbReference>
<dbReference type="Gene3D" id="3.20.20.140">
    <property type="entry name" value="Metal-dependent hydrolases"/>
    <property type="match status" value="1"/>
</dbReference>
<dbReference type="GO" id="GO:0030145">
    <property type="term" value="F:manganese ion binding"/>
    <property type="evidence" value="ECO:0007669"/>
    <property type="project" value="InterPro"/>
</dbReference>
<evidence type="ECO:0000313" key="5">
    <source>
        <dbReference type="EMBL" id="MBU2788019.1"/>
    </source>
</evidence>
<evidence type="ECO:0000256" key="4">
    <source>
        <dbReference type="ARBA" id="ARBA00051722"/>
    </source>
</evidence>